<comment type="caution">
    <text evidence="2">The sequence shown here is derived from an EMBL/GenBank/DDBJ whole genome shotgun (WGS) entry which is preliminary data.</text>
</comment>
<evidence type="ECO:0000313" key="3">
    <source>
        <dbReference type="Proteomes" id="UP001151518"/>
    </source>
</evidence>
<dbReference type="Proteomes" id="UP001151518">
    <property type="component" value="Unassembled WGS sequence"/>
</dbReference>
<feature type="transmembrane region" description="Helical" evidence="1">
    <location>
        <begin position="21"/>
        <end position="47"/>
    </location>
</feature>
<keyword evidence="1" id="KW-1133">Transmembrane helix</keyword>
<dbReference type="OrthoDB" id="2104804at2759"/>
<name>A0A9W8KY11_9FUNG</name>
<keyword evidence="1" id="KW-0812">Transmembrane</keyword>
<protein>
    <submittedName>
        <fullName evidence="2">Uncharacterized protein</fullName>
    </submittedName>
</protein>
<evidence type="ECO:0000256" key="1">
    <source>
        <dbReference type="SAM" id="Phobius"/>
    </source>
</evidence>
<keyword evidence="1" id="KW-0472">Membrane</keyword>
<sequence length="566" mass="63882">MSLPVSYMPLLDKLKNGPFGFVYRLRINNIVVTVLVAIALLEAYAIFQSADFGVLPHVPMLSSYKTAEIPAALTAYKQSQTAGTVKCSDIPIISNYWKLQASETPAFIAIPHKGPVQIGGTVCVRVVVPAKLHAQPMLFMPFPNTPWDSILLDLVGNKTGVSVPVELVLTNDVQNYDRNSVHVYEADVLLRDADTYHPSGYIEFRDALWNPDGYSDPQPFVPEPLAIPGNLTVKVLDGDEENPYALSKHLDLPLCTKSDSDGRWVSVNDLPFDASRVLPPDNHNRVWLPYSCRLKPISYADFSRCLVDKYPLIHWFGDSNTRRALKKVTSLGKWCSTKPDINSLTCLCNDNMEQYSRYNSNMRIAPIDMDPINGGVAAHVKNGFYGEVVSNKSRIVAFKWDGLTSFNQPAWSHSFDMGMQSHMGKPTVAIFGLTNWDTAFSTRSFFASEVDRLVRLVENEYSDSTHIVIRTGQYYCCTSDKDMHWKRRYSRLRNRYFDKYLIESFKGRLGGRRAVSVWDVTSVSERRPYVARDEINSCPANHVRSEIVEIENQLLINSMCNSFLSN</sequence>
<organism evidence="2 3">
    <name type="scientific">Coemansia spiralis</name>
    <dbReference type="NCBI Taxonomy" id="417178"/>
    <lineage>
        <taxon>Eukaryota</taxon>
        <taxon>Fungi</taxon>
        <taxon>Fungi incertae sedis</taxon>
        <taxon>Zoopagomycota</taxon>
        <taxon>Kickxellomycotina</taxon>
        <taxon>Kickxellomycetes</taxon>
        <taxon>Kickxellales</taxon>
        <taxon>Kickxellaceae</taxon>
        <taxon>Coemansia</taxon>
    </lineage>
</organism>
<proteinExistence type="predicted"/>
<evidence type="ECO:0000313" key="2">
    <source>
        <dbReference type="EMBL" id="KAJ2676490.1"/>
    </source>
</evidence>
<reference evidence="2" key="1">
    <citation type="submission" date="2022-07" db="EMBL/GenBank/DDBJ databases">
        <title>Phylogenomic reconstructions and comparative analyses of Kickxellomycotina fungi.</title>
        <authorList>
            <person name="Reynolds N.K."/>
            <person name="Stajich J.E."/>
            <person name="Barry K."/>
            <person name="Grigoriev I.V."/>
            <person name="Crous P."/>
            <person name="Smith M.E."/>
        </authorList>
    </citation>
    <scope>NUCLEOTIDE SEQUENCE</scope>
    <source>
        <strain evidence="2">NRRL 3115</strain>
    </source>
</reference>
<dbReference type="EMBL" id="JANBTW010000039">
    <property type="protein sequence ID" value="KAJ2676490.1"/>
    <property type="molecule type" value="Genomic_DNA"/>
</dbReference>
<accession>A0A9W8KY11</accession>
<gene>
    <name evidence="2" type="ORF">GGI25_003525</name>
</gene>
<dbReference type="AlphaFoldDB" id="A0A9W8KY11"/>